<feature type="transmembrane region" description="Helical" evidence="1">
    <location>
        <begin position="78"/>
        <end position="99"/>
    </location>
</feature>
<dbReference type="Proteomes" id="UP000238042">
    <property type="component" value="Unassembled WGS sequence"/>
</dbReference>
<dbReference type="OrthoDB" id="9801272at2"/>
<gene>
    <name evidence="3" type="ORF">C4S77_06210</name>
</gene>
<dbReference type="AlphaFoldDB" id="A0A2S8ACC4"/>
<keyword evidence="4" id="KW-1185">Reference proteome</keyword>
<accession>A0A2S8ACC4</accession>
<proteinExistence type="predicted"/>
<dbReference type="Pfam" id="PF02347">
    <property type="entry name" value="GDC-P"/>
    <property type="match status" value="1"/>
</dbReference>
<evidence type="ECO:0000313" key="3">
    <source>
        <dbReference type="EMBL" id="PQL92612.1"/>
    </source>
</evidence>
<dbReference type="InterPro" id="IPR049315">
    <property type="entry name" value="GDC-P_N"/>
</dbReference>
<evidence type="ECO:0000313" key="4">
    <source>
        <dbReference type="Proteomes" id="UP000238042"/>
    </source>
</evidence>
<comment type="caution">
    <text evidence="3">The sequence shown here is derived from an EMBL/GenBank/DDBJ whole genome shotgun (WGS) entry which is preliminary data.</text>
</comment>
<keyword evidence="1" id="KW-0472">Membrane</keyword>
<reference evidence="3 4" key="1">
    <citation type="submission" date="2018-02" db="EMBL/GenBank/DDBJ databases">
        <title>Genome sequences of Apibacter spp., gut symbionts of Asian honey bees.</title>
        <authorList>
            <person name="Kwong W.K."/>
            <person name="Steele M.I."/>
            <person name="Moran N.A."/>
        </authorList>
    </citation>
    <scope>NUCLEOTIDE SEQUENCE [LARGE SCALE GENOMIC DNA]</scope>
    <source>
        <strain evidence="4">wkB301</strain>
    </source>
</reference>
<keyword evidence="1" id="KW-0812">Transmembrane</keyword>
<organism evidence="3 4">
    <name type="scientific">Apibacter adventoris</name>
    <dbReference type="NCBI Taxonomy" id="1679466"/>
    <lineage>
        <taxon>Bacteria</taxon>
        <taxon>Pseudomonadati</taxon>
        <taxon>Bacteroidota</taxon>
        <taxon>Flavobacteriia</taxon>
        <taxon>Flavobacteriales</taxon>
        <taxon>Weeksellaceae</taxon>
        <taxon>Apibacter</taxon>
    </lineage>
</organism>
<dbReference type="EMBL" id="PSZM01000037">
    <property type="protein sequence ID" value="PQL92612.1"/>
    <property type="molecule type" value="Genomic_DNA"/>
</dbReference>
<feature type="domain" description="Glycine cleavage system P-protein N-terminal" evidence="2">
    <location>
        <begin position="26"/>
        <end position="104"/>
    </location>
</feature>
<sequence length="112" mass="13499">MLGTLERSFRHLSKGIFLKIRVGTNQAEVSQGRLEALLNFQTLISDLTGFLFLMHFFWKRQLLQLKLFICYMNPNRKIKYNLINFLFFKVMYTQTFTVIKTKSRRIKKSYYN</sequence>
<feature type="transmembrane region" description="Helical" evidence="1">
    <location>
        <begin position="36"/>
        <end position="58"/>
    </location>
</feature>
<protein>
    <recommendedName>
        <fullName evidence="2">Glycine cleavage system P-protein N-terminal domain-containing protein</fullName>
    </recommendedName>
</protein>
<evidence type="ECO:0000256" key="1">
    <source>
        <dbReference type="SAM" id="Phobius"/>
    </source>
</evidence>
<name>A0A2S8ACC4_9FLAO</name>
<keyword evidence="1" id="KW-1133">Transmembrane helix</keyword>
<evidence type="ECO:0000259" key="2">
    <source>
        <dbReference type="Pfam" id="PF02347"/>
    </source>
</evidence>